<evidence type="ECO:0000256" key="7">
    <source>
        <dbReference type="ARBA" id="ARBA00047989"/>
    </source>
</evidence>
<keyword evidence="6" id="KW-0862">Zinc</keyword>
<dbReference type="InterPro" id="IPR038371">
    <property type="entry name" value="Cu_polyphenol_OxRdtase_sf"/>
</dbReference>
<dbReference type="PANTHER" id="PTHR30616:SF2">
    <property type="entry name" value="PURINE NUCLEOSIDE PHOSPHORYLASE LACC1"/>
    <property type="match status" value="1"/>
</dbReference>
<dbReference type="Gene3D" id="3.60.140.10">
    <property type="entry name" value="CNF1/YfiH-like putative cysteine hydrolases"/>
    <property type="match status" value="1"/>
</dbReference>
<dbReference type="Pfam" id="PF02578">
    <property type="entry name" value="Cu-oxidase_4"/>
    <property type="match status" value="1"/>
</dbReference>
<sequence>MKDDSPPMSERFVRGDHDITLQADAATLLFSTAAAGDFADPTERDTEWLEELSSVKRERWAQDQQVHGTEVRVVDDAARSAAWSAPVDAQLTTAPGVLCLVRVADCVPVLLAGSQGVGAVHAGWKGLHGGIIANAVTALRLRGAPPLTAAIGPCARGCCYEVGEDTLDLFSGVPQAARSGHRLDLADIAKAQLAALQVADVVDTGLCTICSEPDEFFSYRRDGGEAGRMIGAAWLN</sequence>
<evidence type="ECO:0000256" key="6">
    <source>
        <dbReference type="ARBA" id="ARBA00022833"/>
    </source>
</evidence>
<evidence type="ECO:0000256" key="9">
    <source>
        <dbReference type="ARBA" id="ARBA00049893"/>
    </source>
</evidence>
<comment type="catalytic activity">
    <reaction evidence="9">
        <text>S-methyl-5'-thioadenosine + phosphate = 5-(methylsulfanyl)-alpha-D-ribose 1-phosphate + adenine</text>
        <dbReference type="Rhea" id="RHEA:11852"/>
        <dbReference type="ChEBI" id="CHEBI:16708"/>
        <dbReference type="ChEBI" id="CHEBI:17509"/>
        <dbReference type="ChEBI" id="CHEBI:43474"/>
        <dbReference type="ChEBI" id="CHEBI:58533"/>
        <dbReference type="EC" id="2.4.2.28"/>
    </reaction>
    <physiologicalReaction direction="left-to-right" evidence="9">
        <dbReference type="Rhea" id="RHEA:11853"/>
    </physiologicalReaction>
</comment>
<comment type="similarity">
    <text evidence="2">Belongs to the purine nucleoside phosphorylase YfiH/LACC1 family.</text>
</comment>
<dbReference type="InterPro" id="IPR011324">
    <property type="entry name" value="Cytotoxic_necrot_fac-like_cat"/>
</dbReference>
<name>A0A6J6A1G0_9ZZZZ</name>
<keyword evidence="3" id="KW-0808">Transferase</keyword>
<evidence type="ECO:0000256" key="3">
    <source>
        <dbReference type="ARBA" id="ARBA00022679"/>
    </source>
</evidence>
<reference evidence="10" key="1">
    <citation type="submission" date="2020-05" db="EMBL/GenBank/DDBJ databases">
        <authorList>
            <person name="Chiriac C."/>
            <person name="Salcher M."/>
            <person name="Ghai R."/>
            <person name="Kavagutti S V."/>
        </authorList>
    </citation>
    <scope>NUCLEOTIDE SEQUENCE</scope>
</reference>
<protein>
    <submittedName>
        <fullName evidence="10">Unannotated protein</fullName>
    </submittedName>
</protein>
<comment type="catalytic activity">
    <reaction evidence="8">
        <text>adenosine + phosphate = alpha-D-ribose 1-phosphate + adenine</text>
        <dbReference type="Rhea" id="RHEA:27642"/>
        <dbReference type="ChEBI" id="CHEBI:16335"/>
        <dbReference type="ChEBI" id="CHEBI:16708"/>
        <dbReference type="ChEBI" id="CHEBI:43474"/>
        <dbReference type="ChEBI" id="CHEBI:57720"/>
        <dbReference type="EC" id="2.4.2.1"/>
    </reaction>
    <physiologicalReaction direction="left-to-right" evidence="8">
        <dbReference type="Rhea" id="RHEA:27643"/>
    </physiologicalReaction>
</comment>
<organism evidence="10">
    <name type="scientific">freshwater metagenome</name>
    <dbReference type="NCBI Taxonomy" id="449393"/>
    <lineage>
        <taxon>unclassified sequences</taxon>
        <taxon>metagenomes</taxon>
        <taxon>ecological metagenomes</taxon>
    </lineage>
</organism>
<dbReference type="CDD" id="cd16833">
    <property type="entry name" value="YfiH"/>
    <property type="match status" value="1"/>
</dbReference>
<dbReference type="SUPFAM" id="SSF64438">
    <property type="entry name" value="CNF1/YfiH-like putative cysteine hydrolases"/>
    <property type="match status" value="1"/>
</dbReference>
<evidence type="ECO:0000256" key="4">
    <source>
        <dbReference type="ARBA" id="ARBA00022723"/>
    </source>
</evidence>
<evidence type="ECO:0000313" key="10">
    <source>
        <dbReference type="EMBL" id="CAB4347472.1"/>
    </source>
</evidence>
<dbReference type="InterPro" id="IPR003730">
    <property type="entry name" value="Cu_polyphenol_OxRdtase"/>
</dbReference>
<gene>
    <name evidence="10" type="ORF">UFOPK3547_01696</name>
</gene>
<accession>A0A6J6A1G0</accession>
<evidence type="ECO:0000256" key="2">
    <source>
        <dbReference type="ARBA" id="ARBA00007353"/>
    </source>
</evidence>
<evidence type="ECO:0000256" key="1">
    <source>
        <dbReference type="ARBA" id="ARBA00000553"/>
    </source>
</evidence>
<comment type="catalytic activity">
    <reaction evidence="7">
        <text>adenosine + H2O + H(+) = inosine + NH4(+)</text>
        <dbReference type="Rhea" id="RHEA:24408"/>
        <dbReference type="ChEBI" id="CHEBI:15377"/>
        <dbReference type="ChEBI" id="CHEBI:15378"/>
        <dbReference type="ChEBI" id="CHEBI:16335"/>
        <dbReference type="ChEBI" id="CHEBI:17596"/>
        <dbReference type="ChEBI" id="CHEBI:28938"/>
        <dbReference type="EC" id="3.5.4.4"/>
    </reaction>
    <physiologicalReaction direction="left-to-right" evidence="7">
        <dbReference type="Rhea" id="RHEA:24409"/>
    </physiologicalReaction>
</comment>
<proteinExistence type="inferred from homology"/>
<dbReference type="AlphaFoldDB" id="A0A6J6A1G0"/>
<evidence type="ECO:0000256" key="8">
    <source>
        <dbReference type="ARBA" id="ARBA00048968"/>
    </source>
</evidence>
<dbReference type="GO" id="GO:0017061">
    <property type="term" value="F:S-methyl-5-thioadenosine phosphorylase activity"/>
    <property type="evidence" value="ECO:0007669"/>
    <property type="project" value="UniProtKB-EC"/>
</dbReference>
<keyword evidence="4" id="KW-0479">Metal-binding</keyword>
<dbReference type="GO" id="GO:0016787">
    <property type="term" value="F:hydrolase activity"/>
    <property type="evidence" value="ECO:0007669"/>
    <property type="project" value="UniProtKB-KW"/>
</dbReference>
<keyword evidence="5" id="KW-0378">Hydrolase</keyword>
<dbReference type="PANTHER" id="PTHR30616">
    <property type="entry name" value="UNCHARACTERIZED PROTEIN YFIH"/>
    <property type="match status" value="1"/>
</dbReference>
<evidence type="ECO:0000256" key="5">
    <source>
        <dbReference type="ARBA" id="ARBA00022801"/>
    </source>
</evidence>
<dbReference type="GO" id="GO:0005507">
    <property type="term" value="F:copper ion binding"/>
    <property type="evidence" value="ECO:0007669"/>
    <property type="project" value="TreeGrafter"/>
</dbReference>
<comment type="catalytic activity">
    <reaction evidence="1">
        <text>inosine + phosphate = alpha-D-ribose 1-phosphate + hypoxanthine</text>
        <dbReference type="Rhea" id="RHEA:27646"/>
        <dbReference type="ChEBI" id="CHEBI:17368"/>
        <dbReference type="ChEBI" id="CHEBI:17596"/>
        <dbReference type="ChEBI" id="CHEBI:43474"/>
        <dbReference type="ChEBI" id="CHEBI:57720"/>
        <dbReference type="EC" id="2.4.2.1"/>
    </reaction>
    <physiologicalReaction direction="left-to-right" evidence="1">
        <dbReference type="Rhea" id="RHEA:27647"/>
    </physiologicalReaction>
</comment>
<dbReference type="EMBL" id="CAESAN010000208">
    <property type="protein sequence ID" value="CAB4347472.1"/>
    <property type="molecule type" value="Genomic_DNA"/>
</dbReference>